<reference evidence="1 2" key="1">
    <citation type="submission" date="2018-03" db="EMBL/GenBank/DDBJ databases">
        <title>Mesoflavibacter sp. HG37 and Mesoflavibacter sp. HG96 sp.nov., two marine bacteria isolated from seawater of Western Pacific Ocean.</title>
        <authorList>
            <person name="Cheng H."/>
            <person name="Wu Y.-H."/>
            <person name="Guo L.-L."/>
            <person name="Xu X.-W."/>
        </authorList>
    </citation>
    <scope>NUCLEOTIDE SEQUENCE [LARGE SCALE GENOMIC DNA]</scope>
    <source>
        <strain evidence="1 2">KCTC 42117</strain>
    </source>
</reference>
<dbReference type="EMBL" id="PXOT01000010">
    <property type="protein sequence ID" value="PSG94516.1"/>
    <property type="molecule type" value="Genomic_DNA"/>
</dbReference>
<protein>
    <submittedName>
        <fullName evidence="1">Uncharacterized protein</fullName>
    </submittedName>
</protein>
<accession>A0A2T1NNQ5</accession>
<dbReference type="Proteomes" id="UP000238430">
    <property type="component" value="Unassembled WGS sequence"/>
</dbReference>
<gene>
    <name evidence="1" type="ORF">C7H61_00855</name>
</gene>
<evidence type="ECO:0000313" key="2">
    <source>
        <dbReference type="Proteomes" id="UP000238430"/>
    </source>
</evidence>
<comment type="caution">
    <text evidence="1">The sequence shown here is derived from an EMBL/GenBank/DDBJ whole genome shotgun (WGS) entry which is preliminary data.</text>
</comment>
<evidence type="ECO:0000313" key="1">
    <source>
        <dbReference type="EMBL" id="PSG94516.1"/>
    </source>
</evidence>
<sequence>MNIENSKLKDFRNYIYHKSIEFGEDLMPVDVVQIILKANRSGKFKYILNTTYYLWTFELLIDVYESCGFSFPEEHKLICIDNHDEYFK</sequence>
<proteinExistence type="predicted"/>
<name>A0A2T1NNQ5_9FLAO</name>
<organism evidence="1 2">
    <name type="scientific">Mesoflavibacter zeaxanthinifaciens subsp. sabulilitoris</name>
    <dbReference type="NCBI Taxonomy" id="1520893"/>
    <lineage>
        <taxon>Bacteria</taxon>
        <taxon>Pseudomonadati</taxon>
        <taxon>Bacteroidota</taxon>
        <taxon>Flavobacteriia</taxon>
        <taxon>Flavobacteriales</taxon>
        <taxon>Flavobacteriaceae</taxon>
        <taxon>Mesoflavibacter</taxon>
    </lineage>
</organism>
<dbReference type="AlphaFoldDB" id="A0A2T1NNQ5"/>
<dbReference type="RefSeq" id="WP_106676315.1">
    <property type="nucleotide sequence ID" value="NZ_JACHWV010000010.1"/>
</dbReference>
<keyword evidence="2" id="KW-1185">Reference proteome</keyword>